<comment type="caution">
    <text evidence="1">The sequence shown here is derived from an EMBL/GenBank/DDBJ whole genome shotgun (WGS) entry which is preliminary data.</text>
</comment>
<evidence type="ECO:0000313" key="1">
    <source>
        <dbReference type="EMBL" id="KKL03487.1"/>
    </source>
</evidence>
<dbReference type="EMBL" id="LAZR01044908">
    <property type="protein sequence ID" value="KKL03487.1"/>
    <property type="molecule type" value="Genomic_DNA"/>
</dbReference>
<dbReference type="AlphaFoldDB" id="A0A0F9APD7"/>
<dbReference type="Gene3D" id="3.40.50.1010">
    <property type="entry name" value="5'-nuclease"/>
    <property type="match status" value="1"/>
</dbReference>
<proteinExistence type="predicted"/>
<name>A0A0F9APD7_9ZZZZ</name>
<reference evidence="1" key="1">
    <citation type="journal article" date="2015" name="Nature">
        <title>Complex archaea that bridge the gap between prokaryotes and eukaryotes.</title>
        <authorList>
            <person name="Spang A."/>
            <person name="Saw J.H."/>
            <person name="Jorgensen S.L."/>
            <person name="Zaremba-Niedzwiedzka K."/>
            <person name="Martijn J."/>
            <person name="Lind A.E."/>
            <person name="van Eijk R."/>
            <person name="Schleper C."/>
            <person name="Guy L."/>
            <person name="Ettema T.J."/>
        </authorList>
    </citation>
    <scope>NUCLEOTIDE SEQUENCE</scope>
</reference>
<dbReference type="SUPFAM" id="SSF88723">
    <property type="entry name" value="PIN domain-like"/>
    <property type="match status" value="1"/>
</dbReference>
<sequence>MKYWDSSAIIPLIVHEAVSERQESFLRIDPEIVTWWGSKIEITSALNRLSREGALDSIGIRRAFLDVETLASAWLEIQATEKLRNRAIRLLRVHPLRAMDAIQLSASLIAADENPQTLPFVCSDTQLAEAAEKEGFMVLP</sequence>
<organism evidence="1">
    <name type="scientific">marine sediment metagenome</name>
    <dbReference type="NCBI Taxonomy" id="412755"/>
    <lineage>
        <taxon>unclassified sequences</taxon>
        <taxon>metagenomes</taxon>
        <taxon>ecological metagenomes</taxon>
    </lineage>
</organism>
<protein>
    <recommendedName>
        <fullName evidence="2">PIN domain-containing protein</fullName>
    </recommendedName>
</protein>
<accession>A0A0F9APD7</accession>
<evidence type="ECO:0008006" key="2">
    <source>
        <dbReference type="Google" id="ProtNLM"/>
    </source>
</evidence>
<dbReference type="CDD" id="cd09874">
    <property type="entry name" value="PIN_MT3492-like"/>
    <property type="match status" value="1"/>
</dbReference>
<dbReference type="InterPro" id="IPR029060">
    <property type="entry name" value="PIN-like_dom_sf"/>
</dbReference>
<gene>
    <name evidence="1" type="ORF">LCGC14_2625640</name>
</gene>